<dbReference type="RefSeq" id="WP_229230115.1">
    <property type="nucleotide sequence ID" value="NZ_AP024525.1"/>
</dbReference>
<keyword evidence="2" id="KW-1133">Transmembrane helix</keyword>
<feature type="transmembrane region" description="Helical" evidence="2">
    <location>
        <begin position="225"/>
        <end position="256"/>
    </location>
</feature>
<feature type="transmembrane region" description="Helical" evidence="2">
    <location>
        <begin position="134"/>
        <end position="155"/>
    </location>
</feature>
<keyword evidence="2" id="KW-0472">Membrane</keyword>
<dbReference type="Proteomes" id="UP001319861">
    <property type="component" value="Chromosome"/>
</dbReference>
<feature type="transmembrane region" description="Helical" evidence="2">
    <location>
        <begin position="190"/>
        <end position="213"/>
    </location>
</feature>
<protein>
    <recommendedName>
        <fullName evidence="5">DUF4064 domain-containing protein</fullName>
    </recommendedName>
</protein>
<gene>
    <name evidence="3" type="ORF">SCMU_32500</name>
</gene>
<name>A0ABM7PYM3_SINCY</name>
<evidence type="ECO:0000256" key="2">
    <source>
        <dbReference type="SAM" id="Phobius"/>
    </source>
</evidence>
<reference evidence="3 4" key="1">
    <citation type="journal article" date="2021" name="J. Biosci. Bioeng.">
        <title>Identification and characterization of a chc gene cluster responsible for the aromatization pathway of cyclohexanecarboxylate degradation in Sinomonas cyclohexanicum ATCC 51369.</title>
        <authorList>
            <person name="Yamamoto T."/>
            <person name="Hasegawa Y."/>
            <person name="Lau P.C.K."/>
            <person name="Iwaki H."/>
        </authorList>
    </citation>
    <scope>NUCLEOTIDE SEQUENCE [LARGE SCALE GENOMIC DNA]</scope>
    <source>
        <strain evidence="3 4">ATCC 51369</strain>
    </source>
</reference>
<feature type="compositionally biased region" description="Low complexity" evidence="1">
    <location>
        <begin position="49"/>
        <end position="102"/>
    </location>
</feature>
<sequence length="288" mass="30936">MSTPDVPPNGSEHPAEPEQGNQPAGPTGRPAPRYGQYAPGHGNEPQQPPQYGQQPPAYGQQPPQYGQQPPAYGQQPPQYGQQPQQYGQPWQQPAPYGQAPYGQYQYGQAPYGQAPGFNVPGPDEQRTAVRRASILMFATAAAEVVISAFVITTILNMPTSTLRDMFNQVSSAAGTSAISFAEFQQAIRTFLYFAIGCVIVNAAVIVLCGVFLARGKRWARTVGTVFLCLTLGSFFAASIYALVTIALAVASVVLLFRPAVTAFLNSRNQFANPYTTPKGPTFGNPYGQ</sequence>
<proteinExistence type="predicted"/>
<evidence type="ECO:0008006" key="5">
    <source>
        <dbReference type="Google" id="ProtNLM"/>
    </source>
</evidence>
<keyword evidence="2" id="KW-0812">Transmembrane</keyword>
<organism evidence="3 4">
    <name type="scientific">Sinomonas cyclohexanicum</name>
    <name type="common">Corynebacterium cyclohexanicum</name>
    <dbReference type="NCBI Taxonomy" id="322009"/>
    <lineage>
        <taxon>Bacteria</taxon>
        <taxon>Bacillati</taxon>
        <taxon>Actinomycetota</taxon>
        <taxon>Actinomycetes</taxon>
        <taxon>Micrococcales</taxon>
        <taxon>Micrococcaceae</taxon>
        <taxon>Sinomonas</taxon>
    </lineage>
</organism>
<accession>A0ABM7PYM3</accession>
<keyword evidence="4" id="KW-1185">Reference proteome</keyword>
<feature type="region of interest" description="Disordered" evidence="1">
    <location>
        <begin position="1"/>
        <end position="102"/>
    </location>
</feature>
<evidence type="ECO:0000256" key="1">
    <source>
        <dbReference type="SAM" id="MobiDB-lite"/>
    </source>
</evidence>
<evidence type="ECO:0000313" key="4">
    <source>
        <dbReference type="Proteomes" id="UP001319861"/>
    </source>
</evidence>
<dbReference type="EMBL" id="AP024525">
    <property type="protein sequence ID" value="BCT77408.1"/>
    <property type="molecule type" value="Genomic_DNA"/>
</dbReference>
<evidence type="ECO:0000313" key="3">
    <source>
        <dbReference type="EMBL" id="BCT77408.1"/>
    </source>
</evidence>